<name>A0A919TKC4_9ACTN</name>
<reference evidence="3 4" key="1">
    <citation type="submission" date="2021-03" db="EMBL/GenBank/DDBJ databases">
        <title>Whole genome shotgun sequence of Actinoplanes toevensis NBRC 105298.</title>
        <authorList>
            <person name="Komaki H."/>
            <person name="Tamura T."/>
        </authorList>
    </citation>
    <scope>NUCLEOTIDE SEQUENCE [LARGE SCALE GENOMIC DNA]</scope>
    <source>
        <strain evidence="3 4">NBRC 105298</strain>
    </source>
</reference>
<sequence>MELAGDTEEEPTRQPAALTGGERLKYLRAQRRWTQPQLARRFQAVGAWYLGAPKWTSSLVSMISKWEGDTVVPDSYNLHILAEALNVRVTEVGFPVDPHYVHPPRRATPLQAD</sequence>
<evidence type="ECO:0000313" key="3">
    <source>
        <dbReference type="EMBL" id="GIM95696.1"/>
    </source>
</evidence>
<dbReference type="CDD" id="cd00093">
    <property type="entry name" value="HTH_XRE"/>
    <property type="match status" value="1"/>
</dbReference>
<feature type="region of interest" description="Disordered" evidence="1">
    <location>
        <begin position="1"/>
        <end position="21"/>
    </location>
</feature>
<feature type="domain" description="HTH cro/C1-type" evidence="2">
    <location>
        <begin position="24"/>
        <end position="92"/>
    </location>
</feature>
<dbReference type="SUPFAM" id="SSF47413">
    <property type="entry name" value="lambda repressor-like DNA-binding domains"/>
    <property type="match status" value="1"/>
</dbReference>
<keyword evidence="4" id="KW-1185">Reference proteome</keyword>
<evidence type="ECO:0000259" key="2">
    <source>
        <dbReference type="PROSITE" id="PS50943"/>
    </source>
</evidence>
<dbReference type="GO" id="GO:0003677">
    <property type="term" value="F:DNA binding"/>
    <property type="evidence" value="ECO:0007669"/>
    <property type="project" value="InterPro"/>
</dbReference>
<dbReference type="AlphaFoldDB" id="A0A919TKC4"/>
<proteinExistence type="predicted"/>
<dbReference type="Proteomes" id="UP000677082">
    <property type="component" value="Unassembled WGS sequence"/>
</dbReference>
<dbReference type="InterPro" id="IPR010982">
    <property type="entry name" value="Lambda_DNA-bd_dom_sf"/>
</dbReference>
<dbReference type="InterPro" id="IPR001387">
    <property type="entry name" value="Cro/C1-type_HTH"/>
</dbReference>
<organism evidence="3 4">
    <name type="scientific">Paractinoplanes toevensis</name>
    <dbReference type="NCBI Taxonomy" id="571911"/>
    <lineage>
        <taxon>Bacteria</taxon>
        <taxon>Bacillati</taxon>
        <taxon>Actinomycetota</taxon>
        <taxon>Actinomycetes</taxon>
        <taxon>Micromonosporales</taxon>
        <taxon>Micromonosporaceae</taxon>
        <taxon>Paractinoplanes</taxon>
    </lineage>
</organism>
<dbReference type="EMBL" id="BOQN01000097">
    <property type="protein sequence ID" value="GIM95696.1"/>
    <property type="molecule type" value="Genomic_DNA"/>
</dbReference>
<comment type="caution">
    <text evidence="3">The sequence shown here is derived from an EMBL/GenBank/DDBJ whole genome shotgun (WGS) entry which is preliminary data.</text>
</comment>
<protein>
    <recommendedName>
        <fullName evidence="2">HTH cro/C1-type domain-containing protein</fullName>
    </recommendedName>
</protein>
<dbReference type="RefSeq" id="WP_213011396.1">
    <property type="nucleotide sequence ID" value="NZ_BOQN01000097.1"/>
</dbReference>
<evidence type="ECO:0000313" key="4">
    <source>
        <dbReference type="Proteomes" id="UP000677082"/>
    </source>
</evidence>
<gene>
    <name evidence="3" type="ORF">Ato02nite_074890</name>
</gene>
<accession>A0A919TKC4</accession>
<dbReference type="Gene3D" id="1.10.260.40">
    <property type="entry name" value="lambda repressor-like DNA-binding domains"/>
    <property type="match status" value="1"/>
</dbReference>
<dbReference type="PROSITE" id="PS50943">
    <property type="entry name" value="HTH_CROC1"/>
    <property type="match status" value="1"/>
</dbReference>
<evidence type="ECO:0000256" key="1">
    <source>
        <dbReference type="SAM" id="MobiDB-lite"/>
    </source>
</evidence>